<dbReference type="InterPro" id="IPR003615">
    <property type="entry name" value="HNH_nuc"/>
</dbReference>
<dbReference type="CDD" id="cd00085">
    <property type="entry name" value="HNHc"/>
    <property type="match status" value="1"/>
</dbReference>
<dbReference type="GO" id="GO:0003676">
    <property type="term" value="F:nucleic acid binding"/>
    <property type="evidence" value="ECO:0007669"/>
    <property type="project" value="InterPro"/>
</dbReference>
<dbReference type="Gene3D" id="1.10.30.50">
    <property type="match status" value="1"/>
</dbReference>
<dbReference type="Pfam" id="PF01844">
    <property type="entry name" value="HNH"/>
    <property type="match status" value="1"/>
</dbReference>
<sequence>MKNYKLFQQLTEEQKTKYVVTSKSTDNYPHLYSPSNSSSQSRYFSERIEGGMGATLKRDICRYAIFLTRGKCAYCGDTLINLKNGEKYGSKDLNWDHIKPASKCNILTYGNVLLSCSDCNIKKSDKDTLTWFKEQLDNDEFPNALFTYKEFETLLKQEFEQYAKDYPWAKLVNSDYFHSPKNNDERDLTLIAILQGMGISIFPPISVNNYRCSAVFKNELNILIEKVPEIAKPENFKLAERYFFNNFGYTETFLKEDLIDSLLDYNNFIFAFEVFLSNLNQHTYSKVKKFAETIIEYYFKKDYKFPSYKKRIIYLKDID</sequence>
<keyword evidence="2" id="KW-0540">Nuclease</keyword>
<evidence type="ECO:0000313" key="2">
    <source>
        <dbReference type="EMBL" id="DAF42541.1"/>
    </source>
</evidence>
<evidence type="ECO:0000259" key="1">
    <source>
        <dbReference type="Pfam" id="PF01844"/>
    </source>
</evidence>
<organism evidence="2">
    <name type="scientific">Siphoviridae sp. ctHip2</name>
    <dbReference type="NCBI Taxonomy" id="2827830"/>
    <lineage>
        <taxon>Viruses</taxon>
        <taxon>Duplodnaviria</taxon>
        <taxon>Heunggongvirae</taxon>
        <taxon>Uroviricota</taxon>
        <taxon>Caudoviricetes</taxon>
    </lineage>
</organism>
<reference evidence="2" key="1">
    <citation type="journal article" date="2021" name="Proc. Natl. Acad. Sci. U.S.A.">
        <title>A Catalog of Tens of Thousands of Viruses from Human Metagenomes Reveals Hidden Associations with Chronic Diseases.</title>
        <authorList>
            <person name="Tisza M.J."/>
            <person name="Buck C.B."/>
        </authorList>
    </citation>
    <scope>NUCLEOTIDE SEQUENCE</scope>
    <source>
        <strain evidence="2">CtHip2</strain>
    </source>
</reference>
<dbReference type="GO" id="GO:0004519">
    <property type="term" value="F:endonuclease activity"/>
    <property type="evidence" value="ECO:0007669"/>
    <property type="project" value="UniProtKB-KW"/>
</dbReference>
<protein>
    <submittedName>
        <fullName evidence="2">HNH endonuclease</fullName>
    </submittedName>
</protein>
<proteinExistence type="predicted"/>
<dbReference type="GO" id="GO:0008270">
    <property type="term" value="F:zinc ion binding"/>
    <property type="evidence" value="ECO:0007669"/>
    <property type="project" value="InterPro"/>
</dbReference>
<dbReference type="EMBL" id="BK032497">
    <property type="protein sequence ID" value="DAF42541.1"/>
    <property type="molecule type" value="Genomic_DNA"/>
</dbReference>
<keyword evidence="2" id="KW-0255">Endonuclease</keyword>
<feature type="domain" description="HNH" evidence="1">
    <location>
        <begin position="72"/>
        <end position="126"/>
    </location>
</feature>
<name>A0A8S5RUV8_9CAUD</name>
<keyword evidence="2" id="KW-0378">Hydrolase</keyword>
<dbReference type="InterPro" id="IPR002711">
    <property type="entry name" value="HNH"/>
</dbReference>
<accession>A0A8S5RUV8</accession>